<comment type="caution">
    <text evidence="9">The sequence shown here is derived from an EMBL/GenBank/DDBJ whole genome shotgun (WGS) entry which is preliminary data.</text>
</comment>
<dbReference type="SUPFAM" id="SSF47781">
    <property type="entry name" value="RuvA domain 2-like"/>
    <property type="match status" value="1"/>
</dbReference>
<comment type="subcellular location">
    <subcellularLocation>
        <location evidence="6">Cytoplasm</location>
    </subcellularLocation>
</comment>
<dbReference type="Proteomes" id="UP001157914">
    <property type="component" value="Unassembled WGS sequence"/>
</dbReference>
<feature type="domain" description="Holliday junction DNA helicase RuvA C-terminal" evidence="8">
    <location>
        <begin position="158"/>
        <end position="204"/>
    </location>
</feature>
<proteinExistence type="inferred from homology"/>
<keyword evidence="2 6" id="KW-0227">DNA damage</keyword>
<dbReference type="GO" id="GO:0004386">
    <property type="term" value="F:helicase activity"/>
    <property type="evidence" value="ECO:0007669"/>
    <property type="project" value="UniProtKB-KW"/>
</dbReference>
<keyword evidence="9" id="KW-0347">Helicase</keyword>
<dbReference type="HAMAP" id="MF_00031">
    <property type="entry name" value="DNA_HJ_migration_RuvA"/>
    <property type="match status" value="1"/>
</dbReference>
<keyword evidence="9" id="KW-0547">Nucleotide-binding</keyword>
<evidence type="ECO:0000259" key="7">
    <source>
        <dbReference type="Pfam" id="PF01330"/>
    </source>
</evidence>
<dbReference type="Pfam" id="PF07499">
    <property type="entry name" value="RuvA_C"/>
    <property type="match status" value="1"/>
</dbReference>
<dbReference type="NCBIfam" id="TIGR00084">
    <property type="entry name" value="ruvA"/>
    <property type="match status" value="1"/>
</dbReference>
<dbReference type="InterPro" id="IPR011114">
    <property type="entry name" value="RuvA_C"/>
</dbReference>
<protein>
    <recommendedName>
        <fullName evidence="6">Holliday junction branch migration complex subunit RuvA</fullName>
    </recommendedName>
</protein>
<dbReference type="Gene3D" id="1.10.8.10">
    <property type="entry name" value="DNA helicase RuvA subunit, C-terminal domain"/>
    <property type="match status" value="1"/>
</dbReference>
<dbReference type="Pfam" id="PF01330">
    <property type="entry name" value="RuvA_N"/>
    <property type="match status" value="1"/>
</dbReference>
<evidence type="ECO:0000256" key="1">
    <source>
        <dbReference type="ARBA" id="ARBA00022490"/>
    </source>
</evidence>
<comment type="similarity">
    <text evidence="6">Belongs to the RuvA family.</text>
</comment>
<keyword evidence="9" id="KW-0378">Hydrolase</keyword>
<evidence type="ECO:0000259" key="8">
    <source>
        <dbReference type="Pfam" id="PF07499"/>
    </source>
</evidence>
<dbReference type="InterPro" id="IPR000085">
    <property type="entry name" value="RuvA"/>
</dbReference>
<keyword evidence="1 6" id="KW-0963">Cytoplasm</keyword>
<keyword evidence="3 6" id="KW-0238">DNA-binding</keyword>
<evidence type="ECO:0000256" key="5">
    <source>
        <dbReference type="ARBA" id="ARBA00023204"/>
    </source>
</evidence>
<evidence type="ECO:0000256" key="2">
    <source>
        <dbReference type="ARBA" id="ARBA00022763"/>
    </source>
</evidence>
<organism evidence="9 10">
    <name type="scientific">Roseibium denhamense</name>
    <dbReference type="NCBI Taxonomy" id="76305"/>
    <lineage>
        <taxon>Bacteria</taxon>
        <taxon>Pseudomonadati</taxon>
        <taxon>Pseudomonadota</taxon>
        <taxon>Alphaproteobacteria</taxon>
        <taxon>Hyphomicrobiales</taxon>
        <taxon>Stappiaceae</taxon>
        <taxon>Roseibium</taxon>
    </lineage>
</organism>
<comment type="subunit">
    <text evidence="6">Homotetramer. Forms an RuvA(8)-RuvB(12)-Holliday junction (HJ) complex. HJ DNA is sandwiched between 2 RuvA tetramers; dsDNA enters through RuvA and exits via RuvB. An RuvB hexamer assembles on each DNA strand where it exits the tetramer. Each RuvB hexamer is contacted by two RuvA subunits (via domain III) on 2 adjacent RuvB subunits; this complex drives branch migration. In the full resolvosome a probable DNA-RuvA(4)-RuvB(12)-RuvC(2) complex forms which resolves the HJ.</text>
</comment>
<feature type="region of interest" description="Domain I" evidence="6">
    <location>
        <begin position="1"/>
        <end position="64"/>
    </location>
</feature>
<sequence>MIGKLKGTIDSYGEDHVILDVHGVGYQVFCPSRILQTLPRAGEAAVLFIETIVREDMIRLYGFGQEAEREWFRILMTVQGVGAKVALGILGILKASEVANAIALGDKAAMSRAPGVGKRVAERILSELKDKAPAFASVDAGTIEVSQTIADNVASRPVAEAVSALTNLGYSQPQASAAVAKAVQSAGSDAGTETLIRLGLKELSS</sequence>
<dbReference type="Pfam" id="PF14520">
    <property type="entry name" value="HHH_5"/>
    <property type="match status" value="1"/>
</dbReference>
<dbReference type="InterPro" id="IPR010994">
    <property type="entry name" value="RuvA_2-like"/>
</dbReference>
<dbReference type="EMBL" id="FXTT01000001">
    <property type="protein sequence ID" value="SMP11189.1"/>
    <property type="molecule type" value="Genomic_DNA"/>
</dbReference>
<keyword evidence="5 6" id="KW-0234">DNA repair</keyword>
<evidence type="ECO:0000256" key="3">
    <source>
        <dbReference type="ARBA" id="ARBA00023125"/>
    </source>
</evidence>
<evidence type="ECO:0000313" key="9">
    <source>
        <dbReference type="EMBL" id="SMP11189.1"/>
    </source>
</evidence>
<keyword evidence="9" id="KW-0067">ATP-binding</keyword>
<evidence type="ECO:0000256" key="6">
    <source>
        <dbReference type="HAMAP-Rule" id="MF_00031"/>
    </source>
</evidence>
<dbReference type="SUPFAM" id="SSF50249">
    <property type="entry name" value="Nucleic acid-binding proteins"/>
    <property type="match status" value="1"/>
</dbReference>
<dbReference type="InterPro" id="IPR036267">
    <property type="entry name" value="RuvA_C_sf"/>
</dbReference>
<dbReference type="SUPFAM" id="SSF46929">
    <property type="entry name" value="DNA helicase RuvA subunit, C-terminal domain"/>
    <property type="match status" value="1"/>
</dbReference>
<reference evidence="9 10" key="1">
    <citation type="submission" date="2017-05" db="EMBL/GenBank/DDBJ databases">
        <authorList>
            <person name="Varghese N."/>
            <person name="Submissions S."/>
        </authorList>
    </citation>
    <scope>NUCLEOTIDE SEQUENCE [LARGE SCALE GENOMIC DNA]</scope>
    <source>
        <strain evidence="9 10">DSM 15949</strain>
    </source>
</reference>
<evidence type="ECO:0000256" key="4">
    <source>
        <dbReference type="ARBA" id="ARBA00023172"/>
    </source>
</evidence>
<keyword evidence="4 6" id="KW-0233">DNA recombination</keyword>
<feature type="domain" description="DNA helicase Holliday junction RuvA type" evidence="7">
    <location>
        <begin position="1"/>
        <end position="62"/>
    </location>
</feature>
<comment type="caution">
    <text evidence="6">Lacks conserved residue(s) required for the propagation of feature annotation.</text>
</comment>
<evidence type="ECO:0000313" key="10">
    <source>
        <dbReference type="Proteomes" id="UP001157914"/>
    </source>
</evidence>
<accession>A0ABY1NJC4</accession>
<dbReference type="InterPro" id="IPR012340">
    <property type="entry name" value="NA-bd_OB-fold"/>
</dbReference>
<gene>
    <name evidence="6" type="primary">ruvA</name>
    <name evidence="9" type="ORF">SAMN06265374_1303</name>
</gene>
<dbReference type="InterPro" id="IPR013849">
    <property type="entry name" value="DNA_helicase_Holl-junc_RuvA_I"/>
</dbReference>
<name>A0ABY1NJC4_9HYPH</name>
<dbReference type="RefSeq" id="WP_155191986.1">
    <property type="nucleotide sequence ID" value="NZ_BAAAEA010000001.1"/>
</dbReference>
<feature type="region of interest" description="Domain III" evidence="6">
    <location>
        <begin position="153"/>
        <end position="205"/>
    </location>
</feature>
<dbReference type="Gene3D" id="2.40.50.140">
    <property type="entry name" value="Nucleic acid-binding proteins"/>
    <property type="match status" value="1"/>
</dbReference>
<keyword evidence="10" id="KW-1185">Reference proteome</keyword>
<comment type="function">
    <text evidence="6">The RuvA-RuvB-RuvC complex processes Holliday junction (HJ) DNA during genetic recombination and DNA repair, while the RuvA-RuvB complex plays an important role in the rescue of blocked DNA replication forks via replication fork reversal (RFR). RuvA specifically binds to HJ cruciform DNA, conferring on it an open structure. The RuvB hexamer acts as an ATP-dependent pump, pulling dsDNA into and through the RuvAB complex. HJ branch migration allows RuvC to scan DNA until it finds its consensus sequence, where it cleaves and resolves the cruciform DNA.</text>
</comment>
<dbReference type="CDD" id="cd14332">
    <property type="entry name" value="UBA_RuvA_C"/>
    <property type="match status" value="1"/>
</dbReference>
<comment type="domain">
    <text evidence="6">Has three domains with a flexible linker between the domains II and III and assumes an 'L' shape. Domain III is highly mobile and contacts RuvB.</text>
</comment>
<dbReference type="Gene3D" id="1.10.150.20">
    <property type="entry name" value="5' to 3' exonuclease, C-terminal subdomain"/>
    <property type="match status" value="1"/>
</dbReference>